<evidence type="ECO:0000313" key="2">
    <source>
        <dbReference type="RefSeq" id="XP_021853783.2"/>
    </source>
</evidence>
<dbReference type="PANTHER" id="PTHR33116:SF84">
    <property type="entry name" value="RNA-DIRECTED DNA POLYMERASE"/>
    <property type="match status" value="1"/>
</dbReference>
<accession>A0A9R0IQP3</accession>
<protein>
    <recommendedName>
        <fullName evidence="3">Reverse transcriptase domain-containing protein</fullName>
    </recommendedName>
</protein>
<dbReference type="Proteomes" id="UP000813463">
    <property type="component" value="Chromosome 1"/>
</dbReference>
<dbReference type="PANTHER" id="PTHR33116">
    <property type="entry name" value="REVERSE TRANSCRIPTASE ZINC-BINDING DOMAIN-CONTAINING PROTEIN-RELATED-RELATED"/>
    <property type="match status" value="1"/>
</dbReference>
<reference evidence="2" key="2">
    <citation type="submission" date="2025-08" db="UniProtKB">
        <authorList>
            <consortium name="RefSeq"/>
        </authorList>
    </citation>
    <scope>IDENTIFICATION</scope>
    <source>
        <tissue evidence="2">Leaf</tissue>
    </source>
</reference>
<gene>
    <name evidence="2" type="primary">LOC110793236</name>
</gene>
<sequence>MFHCNLSTIKTVGRQYTWNNKQEGEARVFSRIDRVLANTSWLDLFPTTEANYLPEGEFDHSPMLLCFHKNDNLKRPFRFFNMWANAENFIDVVQTNWEKPLFGCTMYRILQRLKWLKVDLKKMNKKGFSNVEAENTKLYSNLLQIQARLHATPNDGSLADAEKLAAADYKQAHNAYMSYLHQTAKINWLAQGDENTRVFHQSIKQRRRHNTIHSIQNMQGDRVTTIEGVKDAFTQFYSDLFCTQMEHRTHVKPVIISRGPTLNESQKSLLDCVFPMDDVKKALFSIPNHKAPGMDGYNSYFFKTAWHVVKDDLYKAITDFFTTGKILKEVNATSITLVPKIPVPAAVGDFRPIACCSVIYKCISKLICSKLSLVLPELISPNQGAFVSGDITSVSLLLESFNLFSNTTGLQANPCKSSVYCCGISNTDKEGISVVSGFSFGELPFRYLGVPISTRKLQAGECDQLVNKMVARIKIWSSRHLSFAGRMQLVNSVLMSVSVYWCQIFILPKSVIRKINSICRAYLWHGTYDDSRPGPVAWINLCVSKTQGGLGFRNLAIWNQAAVGKLAWSIAQKEDNLWVKWVHAVYVKQKNWLVYMPSIAASGAVKYLCKVKLDCTNRLHSDSWLTTTKYSIGDMYKQLSEQQAKTNWSHFRIALICFSPVTTALNVVGKFCTGWGFNTHRTSLFMILKWAHRHCVGGFRRRVCYAAVAGVVYQIWKAINSAIWDVKVPSLDSSVNCIQFDVRHRIKSILGKKVSTRDKDWLYSL</sequence>
<proteinExistence type="predicted"/>
<organism evidence="1 2">
    <name type="scientific">Spinacia oleracea</name>
    <name type="common">Spinach</name>
    <dbReference type="NCBI Taxonomy" id="3562"/>
    <lineage>
        <taxon>Eukaryota</taxon>
        <taxon>Viridiplantae</taxon>
        <taxon>Streptophyta</taxon>
        <taxon>Embryophyta</taxon>
        <taxon>Tracheophyta</taxon>
        <taxon>Spermatophyta</taxon>
        <taxon>Magnoliopsida</taxon>
        <taxon>eudicotyledons</taxon>
        <taxon>Gunneridae</taxon>
        <taxon>Pentapetalae</taxon>
        <taxon>Caryophyllales</taxon>
        <taxon>Chenopodiaceae</taxon>
        <taxon>Chenopodioideae</taxon>
        <taxon>Anserineae</taxon>
        <taxon>Spinacia</taxon>
    </lineage>
</organism>
<evidence type="ECO:0000313" key="1">
    <source>
        <dbReference type="Proteomes" id="UP000813463"/>
    </source>
</evidence>
<dbReference type="KEGG" id="soe:110793236"/>
<reference evidence="1" key="1">
    <citation type="journal article" date="2021" name="Nat. Commun.">
        <title>Genomic analyses provide insights into spinach domestication and the genetic basis of agronomic traits.</title>
        <authorList>
            <person name="Cai X."/>
            <person name="Sun X."/>
            <person name="Xu C."/>
            <person name="Sun H."/>
            <person name="Wang X."/>
            <person name="Ge C."/>
            <person name="Zhang Z."/>
            <person name="Wang Q."/>
            <person name="Fei Z."/>
            <person name="Jiao C."/>
            <person name="Wang Q."/>
        </authorList>
    </citation>
    <scope>NUCLEOTIDE SEQUENCE [LARGE SCALE GENOMIC DNA]</scope>
    <source>
        <strain evidence="1">cv. Varoflay</strain>
    </source>
</reference>
<dbReference type="RefSeq" id="XP_021853783.2">
    <property type="nucleotide sequence ID" value="XM_021998091.2"/>
</dbReference>
<name>A0A9R0IQP3_SPIOL</name>
<dbReference type="GeneID" id="110793236"/>
<evidence type="ECO:0008006" key="3">
    <source>
        <dbReference type="Google" id="ProtNLM"/>
    </source>
</evidence>
<keyword evidence="1" id="KW-1185">Reference proteome</keyword>